<dbReference type="InterPro" id="IPR011009">
    <property type="entry name" value="Kinase-like_dom_sf"/>
</dbReference>
<dbReference type="PANTHER" id="PTHR12149:SF8">
    <property type="entry name" value="PROTEIN-RIBULOSAMINE 3-KINASE"/>
    <property type="match status" value="1"/>
</dbReference>
<dbReference type="PANTHER" id="PTHR12149">
    <property type="entry name" value="FRUCTOSAMINE 3 KINASE-RELATED PROTEIN"/>
    <property type="match status" value="1"/>
</dbReference>
<evidence type="ECO:0000256" key="2">
    <source>
        <dbReference type="PIRNR" id="PIRNR006221"/>
    </source>
</evidence>
<accession>A0A558DG37</accession>
<comment type="caution">
    <text evidence="3">The sequence shown here is derived from an EMBL/GenBank/DDBJ whole genome shotgun (WGS) entry which is preliminary data.</text>
</comment>
<dbReference type="Pfam" id="PF03881">
    <property type="entry name" value="Fructosamin_kin"/>
    <property type="match status" value="1"/>
</dbReference>
<dbReference type="Gene3D" id="3.30.200.20">
    <property type="entry name" value="Phosphorylase Kinase, domain 1"/>
    <property type="match status" value="1"/>
</dbReference>
<evidence type="ECO:0000313" key="3">
    <source>
        <dbReference type="EMBL" id="TVT59997.1"/>
    </source>
</evidence>
<keyword evidence="2" id="KW-0808">Transferase</keyword>
<dbReference type="Gene3D" id="3.90.1200.10">
    <property type="match status" value="1"/>
</dbReference>
<proteinExistence type="inferred from homology"/>
<dbReference type="InterPro" id="IPR016477">
    <property type="entry name" value="Fructo-/Ketosamine-3-kinase"/>
</dbReference>
<keyword evidence="2 3" id="KW-0418">Kinase</keyword>
<name>A0A558DG37_9GAMM</name>
<reference evidence="3 4" key="1">
    <citation type="submission" date="2019-07" db="EMBL/GenBank/DDBJ databases">
        <title>The pathways for chlorine oxyanion respiration interact through the shared metabolite chlorate.</title>
        <authorList>
            <person name="Barnum T.P."/>
            <person name="Cheng Y."/>
            <person name="Hill K.A."/>
            <person name="Lucas L.N."/>
            <person name="Carlson H.K."/>
            <person name="Coates J.D."/>
        </authorList>
    </citation>
    <scope>NUCLEOTIDE SEQUENCE [LARGE SCALE GENOMIC DNA]</scope>
    <source>
        <strain evidence="3">BK-3</strain>
    </source>
</reference>
<dbReference type="EMBL" id="VMRY01000003">
    <property type="protein sequence ID" value="TVT59997.1"/>
    <property type="molecule type" value="Genomic_DNA"/>
</dbReference>
<dbReference type="PIRSF" id="PIRSF006221">
    <property type="entry name" value="Ketosamine-3-kinase"/>
    <property type="match status" value="1"/>
</dbReference>
<dbReference type="GO" id="GO:0016301">
    <property type="term" value="F:kinase activity"/>
    <property type="evidence" value="ECO:0007669"/>
    <property type="project" value="UniProtKB-UniRule"/>
</dbReference>
<sequence>MLEQINQITGLGIRSCNSQSVGGGCINQAYRVSAGKAIFFVKLNRSDRAAMFESESTGLAALAASHTLRTPKVICSGQAEEAAYLVLEYIELLGHGDAEQAGRQLASLHLTESSRFGNMPDNFIGSTPQTNLPNANWVHFWQQHRLGYQLQLAAKNGYGGQLQSRGERLMEQLPTLLTHHPIPSLLHGDLWSGNLGYTTTGEPVIFDPAAYYGDRETDIAMTELFGGFSSRFHAVYNEAWPLEPGYATRKTLYNLYHILNHLNLFGGGYERQAIAMMDQLLAETRA</sequence>
<dbReference type="Proteomes" id="UP000317355">
    <property type="component" value="Unassembled WGS sequence"/>
</dbReference>
<evidence type="ECO:0000313" key="4">
    <source>
        <dbReference type="Proteomes" id="UP000317355"/>
    </source>
</evidence>
<organism evidence="3 4">
    <name type="scientific">Sedimenticola thiotaurini</name>
    <dbReference type="NCBI Taxonomy" id="1543721"/>
    <lineage>
        <taxon>Bacteria</taxon>
        <taxon>Pseudomonadati</taxon>
        <taxon>Pseudomonadota</taxon>
        <taxon>Gammaproteobacteria</taxon>
        <taxon>Chromatiales</taxon>
        <taxon>Sedimenticolaceae</taxon>
        <taxon>Sedimenticola</taxon>
    </lineage>
</organism>
<dbReference type="SUPFAM" id="SSF56112">
    <property type="entry name" value="Protein kinase-like (PK-like)"/>
    <property type="match status" value="1"/>
</dbReference>
<gene>
    <name evidence="3" type="ORF">FHK82_01135</name>
</gene>
<evidence type="ECO:0000256" key="1">
    <source>
        <dbReference type="ARBA" id="ARBA00009460"/>
    </source>
</evidence>
<dbReference type="AlphaFoldDB" id="A0A558DG37"/>
<comment type="similarity">
    <text evidence="1 2">Belongs to the fructosamine kinase family.</text>
</comment>
<protein>
    <submittedName>
        <fullName evidence="3">Fructosamine kinase family protein</fullName>
    </submittedName>
</protein>